<proteinExistence type="predicted"/>
<dbReference type="AlphaFoldDB" id="A0A645HTM4"/>
<dbReference type="EMBL" id="VSSQ01100101">
    <property type="protein sequence ID" value="MPN42391.1"/>
    <property type="molecule type" value="Genomic_DNA"/>
</dbReference>
<evidence type="ECO:0000256" key="1">
    <source>
        <dbReference type="SAM" id="MobiDB-lite"/>
    </source>
</evidence>
<sequence>MIEDLMIDPLQTLQELANVYSMTKENVNLTLAKYARKYRWLALLVELRRRMFEKGNANNLSGNNGRAPRRKHADQLELILE</sequence>
<organism evidence="2">
    <name type="scientific">bioreactor metagenome</name>
    <dbReference type="NCBI Taxonomy" id="1076179"/>
    <lineage>
        <taxon>unclassified sequences</taxon>
        <taxon>metagenomes</taxon>
        <taxon>ecological metagenomes</taxon>
    </lineage>
</organism>
<gene>
    <name evidence="2" type="ORF">SDC9_189948</name>
</gene>
<feature type="region of interest" description="Disordered" evidence="1">
    <location>
        <begin position="56"/>
        <end position="81"/>
    </location>
</feature>
<comment type="caution">
    <text evidence="2">The sequence shown here is derived from an EMBL/GenBank/DDBJ whole genome shotgun (WGS) entry which is preliminary data.</text>
</comment>
<reference evidence="2" key="1">
    <citation type="submission" date="2019-08" db="EMBL/GenBank/DDBJ databases">
        <authorList>
            <person name="Kucharzyk K."/>
            <person name="Murdoch R.W."/>
            <person name="Higgins S."/>
            <person name="Loffler F."/>
        </authorList>
    </citation>
    <scope>NUCLEOTIDE SEQUENCE</scope>
</reference>
<protein>
    <submittedName>
        <fullName evidence="2">Uncharacterized protein</fullName>
    </submittedName>
</protein>
<accession>A0A645HTM4</accession>
<evidence type="ECO:0000313" key="2">
    <source>
        <dbReference type="EMBL" id="MPN42391.1"/>
    </source>
</evidence>
<name>A0A645HTM4_9ZZZZ</name>